<keyword evidence="1" id="KW-0812">Transmembrane</keyword>
<accession>A0ABP8EBX6</accession>
<evidence type="ECO:0000259" key="2">
    <source>
        <dbReference type="Pfam" id="PF00487"/>
    </source>
</evidence>
<comment type="caution">
    <text evidence="3">The sequence shown here is derived from an EMBL/GenBank/DDBJ whole genome shotgun (WGS) entry which is preliminary data.</text>
</comment>
<keyword evidence="1" id="KW-0472">Membrane</keyword>
<dbReference type="Pfam" id="PF00487">
    <property type="entry name" value="FA_desaturase"/>
    <property type="match status" value="2"/>
</dbReference>
<organism evidence="3 4">
    <name type="scientific">Hyunsoonleella aestuarii</name>
    <dbReference type="NCBI Taxonomy" id="912802"/>
    <lineage>
        <taxon>Bacteria</taxon>
        <taxon>Pseudomonadati</taxon>
        <taxon>Bacteroidota</taxon>
        <taxon>Flavobacteriia</taxon>
        <taxon>Flavobacteriales</taxon>
        <taxon>Flavobacteriaceae</taxon>
    </lineage>
</organism>
<evidence type="ECO:0000313" key="3">
    <source>
        <dbReference type="EMBL" id="GAA4269621.1"/>
    </source>
</evidence>
<proteinExistence type="predicted"/>
<keyword evidence="4" id="KW-1185">Reference proteome</keyword>
<dbReference type="RefSeq" id="WP_139000482.1">
    <property type="nucleotide sequence ID" value="NZ_BAABAV010000001.1"/>
</dbReference>
<name>A0ABP8EBX6_9FLAO</name>
<evidence type="ECO:0000256" key="1">
    <source>
        <dbReference type="SAM" id="Phobius"/>
    </source>
</evidence>
<feature type="transmembrane region" description="Helical" evidence="1">
    <location>
        <begin position="45"/>
        <end position="64"/>
    </location>
</feature>
<dbReference type="Proteomes" id="UP001500027">
    <property type="component" value="Unassembled WGS sequence"/>
</dbReference>
<sequence length="233" mass="27753">MNSNKALYKHIDPTGTIISILLIFLWFISLYFLLDWNISYTMPLVYIAILWQTHLYTGLFITAHDAMHGSVSKNKTINAFIGWITSLLFAFNFYDRLLKKHHEHHRFVATEEDPDYHESGNLSLWYWEFIKKYVTVKQLILMTLSLQLLRLIFPLENLILFWILPGILSTFQLFYFGTYIPHKGGHDKHKNKHNSGSLKKNHILAFISCYFFGYHYEHHDSPGTPWWRLWQIK</sequence>
<feature type="transmembrane region" description="Helical" evidence="1">
    <location>
        <begin position="76"/>
        <end position="94"/>
    </location>
</feature>
<dbReference type="InterPro" id="IPR005804">
    <property type="entry name" value="FA_desaturase_dom"/>
</dbReference>
<feature type="domain" description="Fatty acid desaturase" evidence="2">
    <location>
        <begin position="141"/>
        <end position="230"/>
    </location>
</feature>
<evidence type="ECO:0000313" key="4">
    <source>
        <dbReference type="Proteomes" id="UP001500027"/>
    </source>
</evidence>
<feature type="transmembrane region" description="Helical" evidence="1">
    <location>
        <begin position="15"/>
        <end position="33"/>
    </location>
</feature>
<reference evidence="4" key="1">
    <citation type="journal article" date="2019" name="Int. J. Syst. Evol. Microbiol.">
        <title>The Global Catalogue of Microorganisms (GCM) 10K type strain sequencing project: providing services to taxonomists for standard genome sequencing and annotation.</title>
        <authorList>
            <consortium name="The Broad Institute Genomics Platform"/>
            <consortium name="The Broad Institute Genome Sequencing Center for Infectious Disease"/>
            <person name="Wu L."/>
            <person name="Ma J."/>
        </authorList>
    </citation>
    <scope>NUCLEOTIDE SEQUENCE [LARGE SCALE GENOMIC DNA]</scope>
    <source>
        <strain evidence="4">JCM 17452</strain>
    </source>
</reference>
<dbReference type="EMBL" id="BAABAV010000001">
    <property type="protein sequence ID" value="GAA4269621.1"/>
    <property type="molecule type" value="Genomic_DNA"/>
</dbReference>
<protein>
    <submittedName>
        <fullName evidence="3">Fatty acid desaturase</fullName>
    </submittedName>
</protein>
<gene>
    <name evidence="3" type="ORF">GCM10022257_17220</name>
</gene>
<feature type="domain" description="Fatty acid desaturase" evidence="2">
    <location>
        <begin position="44"/>
        <end position="133"/>
    </location>
</feature>
<feature type="transmembrane region" description="Helical" evidence="1">
    <location>
        <begin position="159"/>
        <end position="180"/>
    </location>
</feature>
<keyword evidence="1" id="KW-1133">Transmembrane helix</keyword>